<dbReference type="SUPFAM" id="SSF56281">
    <property type="entry name" value="Metallo-hydrolase/oxidoreductase"/>
    <property type="match status" value="1"/>
</dbReference>
<dbReference type="SUPFAM" id="SSF74853">
    <property type="entry name" value="Lamin A/C globular tail domain"/>
    <property type="match status" value="1"/>
</dbReference>
<protein>
    <submittedName>
        <fullName evidence="3">MBL fold metallo-hydrolase</fullName>
    </submittedName>
</protein>
<organism evidence="3 4">
    <name type="scientific">Lysinibacillus louembei</name>
    <dbReference type="NCBI Taxonomy" id="1470088"/>
    <lineage>
        <taxon>Bacteria</taxon>
        <taxon>Bacillati</taxon>
        <taxon>Bacillota</taxon>
        <taxon>Bacilli</taxon>
        <taxon>Bacillales</taxon>
        <taxon>Bacillaceae</taxon>
        <taxon>Lysinibacillus</taxon>
    </lineage>
</organism>
<dbReference type="Gene3D" id="3.60.15.10">
    <property type="entry name" value="Ribonuclease Z/Hydroxyacylglutathione hydrolase-like"/>
    <property type="match status" value="1"/>
</dbReference>
<name>A0ABZ0S689_9BACI</name>
<dbReference type="Pfam" id="PF00753">
    <property type="entry name" value="Lactamase_B"/>
    <property type="match status" value="1"/>
</dbReference>
<dbReference type="SMART" id="SM00849">
    <property type="entry name" value="Lactamase_B"/>
    <property type="match status" value="1"/>
</dbReference>
<gene>
    <name evidence="3" type="ORF">R6U77_09520</name>
</gene>
<dbReference type="RefSeq" id="WP_319838289.1">
    <property type="nucleotide sequence ID" value="NZ_CP137624.1"/>
</dbReference>
<dbReference type="PROSITE" id="PS51257">
    <property type="entry name" value="PROKAR_LIPOPROTEIN"/>
    <property type="match status" value="1"/>
</dbReference>
<dbReference type="InterPro" id="IPR035681">
    <property type="entry name" value="ComA-like_MBL"/>
</dbReference>
<dbReference type="Proteomes" id="UP001322664">
    <property type="component" value="Chromosome"/>
</dbReference>
<dbReference type="PANTHER" id="PTHR30619">
    <property type="entry name" value="DNA INTERNALIZATION/COMPETENCE PROTEIN COMEC/REC2"/>
    <property type="match status" value="1"/>
</dbReference>
<dbReference type="PROSITE" id="PS51841">
    <property type="entry name" value="LTD"/>
    <property type="match status" value="1"/>
</dbReference>
<dbReference type="InterPro" id="IPR036866">
    <property type="entry name" value="RibonucZ/Hydroxyglut_hydro"/>
</dbReference>
<keyword evidence="4" id="KW-1185">Reference proteome</keyword>
<feature type="chain" id="PRO_5047117188" evidence="1">
    <location>
        <begin position="23"/>
        <end position="398"/>
    </location>
</feature>
<keyword evidence="1" id="KW-0732">Signal</keyword>
<evidence type="ECO:0000313" key="3">
    <source>
        <dbReference type="EMBL" id="WPK13862.1"/>
    </source>
</evidence>
<dbReference type="InterPro" id="IPR052159">
    <property type="entry name" value="Competence_DNA_uptake"/>
</dbReference>
<evidence type="ECO:0000256" key="1">
    <source>
        <dbReference type="SAM" id="SignalP"/>
    </source>
</evidence>
<proteinExistence type="predicted"/>
<feature type="signal peptide" evidence="1">
    <location>
        <begin position="1"/>
        <end position="22"/>
    </location>
</feature>
<dbReference type="PANTHER" id="PTHR30619:SF7">
    <property type="entry name" value="BETA-LACTAMASE DOMAIN PROTEIN"/>
    <property type="match status" value="1"/>
</dbReference>
<sequence length="398" mass="42763">MKKIFFSLLVIALLLAGCTVEFQQTEQQPVSGKEMRVHFIDVGQGDSILIQSPSGKTMLIDGGVKGAGKMVVDYLREQGVNKLDYVVATHPDADHIGGLIAVLNSISIKHFIDSGKVHTSQTFEEMLTLVSDKNIVYSVPEKGDIIDFDKELKTEVIYANENASDNNDASIVLKITYGEVSFLLTGDAGVSIEKQLLNENIQATVLKAGHHGSNTSSSLAFVQAVKPEAIVLSYGQDNKYGHPHAEVIENALAVKSEIYGTAEAGTIVFTTDGVSYYTAAAEWTGIGATSSVTPKPTTKKTTVELMSKDLVNEVVVIQNTGSEPVSLQGWQLVSVEGNQVFNFPNITLQPNSKLSITSGADAKDGKGKLKWTSKQIWSNSGDAAKLINAKGEIVSELE</sequence>
<dbReference type="InterPro" id="IPR036415">
    <property type="entry name" value="Lamin_tail_dom_sf"/>
</dbReference>
<evidence type="ECO:0000259" key="2">
    <source>
        <dbReference type="PROSITE" id="PS51841"/>
    </source>
</evidence>
<dbReference type="InterPro" id="IPR001322">
    <property type="entry name" value="Lamin_tail_dom"/>
</dbReference>
<dbReference type="Pfam" id="PF00932">
    <property type="entry name" value="LTD"/>
    <property type="match status" value="1"/>
</dbReference>
<feature type="domain" description="LTD" evidence="2">
    <location>
        <begin position="288"/>
        <end position="398"/>
    </location>
</feature>
<dbReference type="EMBL" id="CP137624">
    <property type="protein sequence ID" value="WPK13862.1"/>
    <property type="molecule type" value="Genomic_DNA"/>
</dbReference>
<dbReference type="CDD" id="cd07731">
    <property type="entry name" value="ComA-like_MBL-fold"/>
    <property type="match status" value="1"/>
</dbReference>
<dbReference type="InterPro" id="IPR001279">
    <property type="entry name" value="Metallo-B-lactamas"/>
</dbReference>
<evidence type="ECO:0000313" key="4">
    <source>
        <dbReference type="Proteomes" id="UP001322664"/>
    </source>
</evidence>
<dbReference type="Gene3D" id="2.60.40.1260">
    <property type="entry name" value="Lamin Tail domain"/>
    <property type="match status" value="1"/>
</dbReference>
<accession>A0ABZ0S689</accession>
<reference evidence="3 4" key="1">
    <citation type="submission" date="2023-09" db="EMBL/GenBank/DDBJ databases">
        <authorList>
            <person name="Page C.A."/>
            <person name="Perez-Diaz I.M."/>
        </authorList>
    </citation>
    <scope>NUCLEOTIDE SEQUENCE [LARGE SCALE GENOMIC DNA]</scope>
    <source>
        <strain evidence="3 4">Ll15</strain>
    </source>
</reference>